<dbReference type="PANTHER" id="PTHR33495:SF2">
    <property type="entry name" value="ANTI-SIGMA FACTOR ANTAGONIST TM_1081-RELATED"/>
    <property type="match status" value="1"/>
</dbReference>
<evidence type="ECO:0000259" key="3">
    <source>
        <dbReference type="PROSITE" id="PS50801"/>
    </source>
</evidence>
<organism evidence="4 5">
    <name type="scientific">Actinacidiphila polyblastidii</name>
    <dbReference type="NCBI Taxonomy" id="3110430"/>
    <lineage>
        <taxon>Bacteria</taxon>
        <taxon>Bacillati</taxon>
        <taxon>Actinomycetota</taxon>
        <taxon>Actinomycetes</taxon>
        <taxon>Kitasatosporales</taxon>
        <taxon>Streptomycetaceae</taxon>
        <taxon>Actinacidiphila</taxon>
    </lineage>
</organism>
<evidence type="ECO:0000256" key="2">
    <source>
        <dbReference type="RuleBase" id="RU003749"/>
    </source>
</evidence>
<dbReference type="Gene3D" id="3.30.750.24">
    <property type="entry name" value="STAS domain"/>
    <property type="match status" value="1"/>
</dbReference>
<dbReference type="NCBIfam" id="TIGR00377">
    <property type="entry name" value="ant_ant_sig"/>
    <property type="match status" value="1"/>
</dbReference>
<dbReference type="CDD" id="cd07043">
    <property type="entry name" value="STAS_anti-anti-sigma_factors"/>
    <property type="match status" value="1"/>
</dbReference>
<comment type="similarity">
    <text evidence="1 2">Belongs to the anti-sigma-factor antagonist family.</text>
</comment>
<feature type="domain" description="STAS" evidence="3">
    <location>
        <begin position="20"/>
        <end position="117"/>
    </location>
</feature>
<name>A0ABU7P3P9_9ACTN</name>
<dbReference type="PROSITE" id="PS50801">
    <property type="entry name" value="STAS"/>
    <property type="match status" value="1"/>
</dbReference>
<evidence type="ECO:0000313" key="4">
    <source>
        <dbReference type="EMBL" id="MEE4540425.1"/>
    </source>
</evidence>
<dbReference type="InterPro" id="IPR003658">
    <property type="entry name" value="Anti-sigma_ant"/>
</dbReference>
<keyword evidence="5" id="KW-1185">Reference proteome</keyword>
<gene>
    <name evidence="4" type="ORF">V2S66_00390</name>
</gene>
<protein>
    <recommendedName>
        <fullName evidence="2">Anti-sigma factor antagonist</fullName>
    </recommendedName>
</protein>
<reference evidence="4 5" key="1">
    <citation type="submission" date="2023-12" db="EMBL/GenBank/DDBJ databases">
        <title>Streptomyces sp. V4-01.</title>
        <authorList>
            <person name="Somphong A."/>
            <person name="Phongsopitanun W."/>
        </authorList>
    </citation>
    <scope>NUCLEOTIDE SEQUENCE [LARGE SCALE GENOMIC DNA]</scope>
    <source>
        <strain evidence="4 5">V4-01</strain>
    </source>
</reference>
<sequence>MYEDPEGGRFRIRREMTPAGVTVLTPASTLDFTTAPQLERAITVTGRLPCTVVDLSEVRFMDSSGINALIRAQRVARTAGGWIRLAGLQDHVSRTAEIAGLQDVVPVYPDRQAALRR</sequence>
<dbReference type="InterPro" id="IPR002645">
    <property type="entry name" value="STAS_dom"/>
</dbReference>
<dbReference type="Pfam" id="PF01740">
    <property type="entry name" value="STAS"/>
    <property type="match status" value="1"/>
</dbReference>
<comment type="caution">
    <text evidence="4">The sequence shown here is derived from an EMBL/GenBank/DDBJ whole genome shotgun (WGS) entry which is preliminary data.</text>
</comment>
<dbReference type="PANTHER" id="PTHR33495">
    <property type="entry name" value="ANTI-SIGMA FACTOR ANTAGONIST TM_1081-RELATED-RELATED"/>
    <property type="match status" value="1"/>
</dbReference>
<dbReference type="Proteomes" id="UP001344658">
    <property type="component" value="Unassembled WGS sequence"/>
</dbReference>
<dbReference type="SUPFAM" id="SSF52091">
    <property type="entry name" value="SpoIIaa-like"/>
    <property type="match status" value="1"/>
</dbReference>
<dbReference type="EMBL" id="JAZEWV010000001">
    <property type="protein sequence ID" value="MEE4540425.1"/>
    <property type="molecule type" value="Genomic_DNA"/>
</dbReference>
<dbReference type="InterPro" id="IPR036513">
    <property type="entry name" value="STAS_dom_sf"/>
</dbReference>
<evidence type="ECO:0000256" key="1">
    <source>
        <dbReference type="ARBA" id="ARBA00009013"/>
    </source>
</evidence>
<dbReference type="RefSeq" id="WP_330792123.1">
    <property type="nucleotide sequence ID" value="NZ_JAZEWV010000001.1"/>
</dbReference>
<accession>A0ABU7P3P9</accession>
<evidence type="ECO:0000313" key="5">
    <source>
        <dbReference type="Proteomes" id="UP001344658"/>
    </source>
</evidence>
<proteinExistence type="inferred from homology"/>